<dbReference type="EMBL" id="DF237985">
    <property type="protein sequence ID" value="GAQ92513.1"/>
    <property type="molecule type" value="Genomic_DNA"/>
</dbReference>
<evidence type="ECO:0000313" key="3">
    <source>
        <dbReference type="EMBL" id="GAQ92513.1"/>
    </source>
</evidence>
<dbReference type="Proteomes" id="UP000054558">
    <property type="component" value="Unassembled WGS sequence"/>
</dbReference>
<evidence type="ECO:0000256" key="2">
    <source>
        <dbReference type="SAM" id="Phobius"/>
    </source>
</evidence>
<dbReference type="PANTHER" id="PTHR31424">
    <property type="entry name" value="PROTEIN CBG23806"/>
    <property type="match status" value="1"/>
</dbReference>
<keyword evidence="4" id="KW-1185">Reference proteome</keyword>
<keyword evidence="2" id="KW-0472">Membrane</keyword>
<name>A0A1Y1IPD5_KLENI</name>
<evidence type="ECO:0000313" key="4">
    <source>
        <dbReference type="Proteomes" id="UP000054558"/>
    </source>
</evidence>
<sequence>MEPLSGSGAKRPRTTHHKLSVEQQAAVLKRKKSKIASAALRESGAQIHCKIGHSEKWQFLINLLSKTYSSTEKQWVRREILGKGSKVYLPLLKSENQVNSHRAALHSIIPLLQSEDGTACWTDLVQLIVEAVRLDRERGNLRSNRNLVRDFVWLHWGGDAAGWLRGISHSIWGFKLLGNNRVVTHSPKDMRVALTFEGKDKYSTYLEYLQPFLEPMQTMTTKGLQVETTHYTVNQTLGADYVLMSELLGHSGASGLIGCCFCEEHKDNYGKTHVVDGQRVPLTANPRTTESMAAAAHRPWTTGPGVECPYCHEQFPNQEAVDASQPPQTKGETKKFQQSHAGMRFGTPPIFRFPISAYAICILHLLLRLMAITFQRTIAVNLNTPEKTDAVNALIKALHLGCKKLEQRTASGDKKKDTTDINFIG</sequence>
<feature type="non-terminal residue" evidence="3">
    <location>
        <position position="425"/>
    </location>
</feature>
<protein>
    <submittedName>
        <fullName evidence="3">Uncharacterized protein</fullName>
    </submittedName>
</protein>
<gene>
    <name evidence="3" type="ORF">KFL_010360010</name>
</gene>
<organism evidence="3 4">
    <name type="scientific">Klebsormidium nitens</name>
    <name type="common">Green alga</name>
    <name type="synonym">Ulothrix nitens</name>
    <dbReference type="NCBI Taxonomy" id="105231"/>
    <lineage>
        <taxon>Eukaryota</taxon>
        <taxon>Viridiplantae</taxon>
        <taxon>Streptophyta</taxon>
        <taxon>Klebsormidiophyceae</taxon>
        <taxon>Klebsormidiales</taxon>
        <taxon>Klebsormidiaceae</taxon>
        <taxon>Klebsormidium</taxon>
    </lineage>
</organism>
<feature type="compositionally biased region" description="Polar residues" evidence="1">
    <location>
        <begin position="325"/>
        <end position="339"/>
    </location>
</feature>
<dbReference type="AlphaFoldDB" id="A0A1Y1IPD5"/>
<keyword evidence="2" id="KW-1133">Transmembrane helix</keyword>
<dbReference type="PANTHER" id="PTHR31424:SF3">
    <property type="entry name" value="RING-TYPE DOMAIN-CONTAINING PROTEIN"/>
    <property type="match status" value="1"/>
</dbReference>
<keyword evidence="2" id="KW-0812">Transmembrane</keyword>
<proteinExistence type="predicted"/>
<feature type="region of interest" description="Disordered" evidence="1">
    <location>
        <begin position="320"/>
        <end position="339"/>
    </location>
</feature>
<evidence type="ECO:0000256" key="1">
    <source>
        <dbReference type="SAM" id="MobiDB-lite"/>
    </source>
</evidence>
<reference evidence="3 4" key="1">
    <citation type="journal article" date="2014" name="Nat. Commun.">
        <title>Klebsormidium flaccidum genome reveals primary factors for plant terrestrial adaptation.</title>
        <authorList>
            <person name="Hori K."/>
            <person name="Maruyama F."/>
            <person name="Fujisawa T."/>
            <person name="Togashi T."/>
            <person name="Yamamoto N."/>
            <person name="Seo M."/>
            <person name="Sato S."/>
            <person name="Yamada T."/>
            <person name="Mori H."/>
            <person name="Tajima N."/>
            <person name="Moriyama T."/>
            <person name="Ikeuchi M."/>
            <person name="Watanabe M."/>
            <person name="Wada H."/>
            <person name="Kobayashi K."/>
            <person name="Saito M."/>
            <person name="Masuda T."/>
            <person name="Sasaki-Sekimoto Y."/>
            <person name="Mashiguchi K."/>
            <person name="Awai K."/>
            <person name="Shimojima M."/>
            <person name="Masuda S."/>
            <person name="Iwai M."/>
            <person name="Nobusawa T."/>
            <person name="Narise T."/>
            <person name="Kondo S."/>
            <person name="Saito H."/>
            <person name="Sato R."/>
            <person name="Murakawa M."/>
            <person name="Ihara Y."/>
            <person name="Oshima-Yamada Y."/>
            <person name="Ohtaka K."/>
            <person name="Satoh M."/>
            <person name="Sonobe K."/>
            <person name="Ishii M."/>
            <person name="Ohtani R."/>
            <person name="Kanamori-Sato M."/>
            <person name="Honoki R."/>
            <person name="Miyazaki D."/>
            <person name="Mochizuki H."/>
            <person name="Umetsu J."/>
            <person name="Higashi K."/>
            <person name="Shibata D."/>
            <person name="Kamiya Y."/>
            <person name="Sato N."/>
            <person name="Nakamura Y."/>
            <person name="Tabata S."/>
            <person name="Ida S."/>
            <person name="Kurokawa K."/>
            <person name="Ohta H."/>
        </authorList>
    </citation>
    <scope>NUCLEOTIDE SEQUENCE [LARGE SCALE GENOMIC DNA]</scope>
    <source>
        <strain evidence="3 4">NIES-2285</strain>
    </source>
</reference>
<feature type="transmembrane region" description="Helical" evidence="2">
    <location>
        <begin position="350"/>
        <end position="367"/>
    </location>
</feature>
<feature type="region of interest" description="Disordered" evidence="1">
    <location>
        <begin position="1"/>
        <end position="20"/>
    </location>
</feature>
<accession>A0A1Y1IPD5</accession>